<dbReference type="InterPro" id="IPR036640">
    <property type="entry name" value="ABC1_TM_sf"/>
</dbReference>
<dbReference type="InterPro" id="IPR017871">
    <property type="entry name" value="ABC_transporter-like_CS"/>
</dbReference>
<feature type="transmembrane region" description="Helical" evidence="12">
    <location>
        <begin position="26"/>
        <end position="46"/>
    </location>
</feature>
<feature type="transmembrane region" description="Helical" evidence="12">
    <location>
        <begin position="691"/>
        <end position="721"/>
    </location>
</feature>
<evidence type="ECO:0000256" key="4">
    <source>
        <dbReference type="ARBA" id="ARBA00022692"/>
    </source>
</evidence>
<evidence type="ECO:0000256" key="10">
    <source>
        <dbReference type="ARBA" id="ARBA00023180"/>
    </source>
</evidence>
<dbReference type="FunFam" id="3.40.50.300:FF:000205">
    <property type="entry name" value="ABC transporter B family member 4"/>
    <property type="match status" value="1"/>
</dbReference>
<dbReference type="PROSITE" id="PS00211">
    <property type="entry name" value="ABC_TRANSPORTER_1"/>
    <property type="match status" value="2"/>
</dbReference>
<dbReference type="Pfam" id="PF00005">
    <property type="entry name" value="ABC_tran"/>
    <property type="match status" value="2"/>
</dbReference>
<keyword evidence="4 12" id="KW-0812">Transmembrane</keyword>
<dbReference type="Gene3D" id="3.40.50.300">
    <property type="entry name" value="P-loop containing nucleotide triphosphate hydrolases"/>
    <property type="match status" value="2"/>
</dbReference>
<evidence type="ECO:0000313" key="15">
    <source>
        <dbReference type="EMBL" id="KAI0529470.1"/>
    </source>
</evidence>
<dbReference type="GO" id="GO:0005524">
    <property type="term" value="F:ATP binding"/>
    <property type="evidence" value="ECO:0007669"/>
    <property type="project" value="UniProtKB-KW"/>
</dbReference>
<dbReference type="InterPro" id="IPR003593">
    <property type="entry name" value="AAA+_ATPase"/>
</dbReference>
<dbReference type="SMR" id="A0A8T3C6L3"/>
<dbReference type="Pfam" id="PF00664">
    <property type="entry name" value="ABC_membrane"/>
    <property type="match status" value="2"/>
</dbReference>
<evidence type="ECO:0000256" key="2">
    <source>
        <dbReference type="ARBA" id="ARBA00007577"/>
    </source>
</evidence>
<dbReference type="Proteomes" id="UP000829196">
    <property type="component" value="Unassembled WGS sequence"/>
</dbReference>
<evidence type="ECO:0000259" key="14">
    <source>
        <dbReference type="PROSITE" id="PS50929"/>
    </source>
</evidence>
<dbReference type="FunFam" id="3.40.50.300:FF:000066">
    <property type="entry name" value="ABC transporter B family member 1"/>
    <property type="match status" value="1"/>
</dbReference>
<evidence type="ECO:0000313" key="16">
    <source>
        <dbReference type="Proteomes" id="UP000829196"/>
    </source>
</evidence>
<comment type="subcellular location">
    <subcellularLocation>
        <location evidence="1">Cell membrane</location>
        <topology evidence="1">Multi-pass membrane protein</topology>
    </subcellularLocation>
</comment>
<sequence>MEVRNESKEEEEDGKRRASIRSRWNIFMHADATDFFLMAFGFLGSIGDGLSAPLMTFACSYMFNDLASSSTSAAFMHNMNRNTTLFLYVAAGSFVLSFIEGYCWTRTGERQASRMRIRYLRAVLRQDLAYFEFKEASTTTEAVNDISSNSLFIQDFLSEKLPNLIMNCTTFFAGFAVAFILMWRLALVVFPAALLLIIPGLIYGRVLLKLTNKMLTEYNKAAVIASQALSSIRTVYAFRSEHRTAAAFSSSLNKSVRIGLQQGLAKSFSLGSAGIIFTIWAFMVWYNTRLAAHDDYNGGSAYAAGISIVNGGIAFGIGLSNVKCFGEAASAAEGINEVIEKRVAMEPECEEGEELGEVRGEVEFKDVRFRYPTRPETEVISGFSLRVETGKTVALVGGSGSGKSTVISLLQRFYEVNGGEIMIDGVHIRRLKVKWLRGLMGLVSQEPALFAASIKENILFGKEDATMEEVVMAAKAANANRFIDRLPQGYDTQVGQRGVQLSGGEKQRIAIARAIIRSPKILLLDEATSALDSQSEVIVQEAFEVASFGRTTIVIAHRLSTIRNADTIAFVQAGKVVESGSHDDLISNIDGHYYSLIHLQKSEPFSNGTDNYAEAMINTSSPSLQQAHNNNKAHGNSFAYTFSPGFELLSFSSSNWSITAEEDDQDPRKKVEEAPSFWRLLMLNSPEWRQAILGCTGALLAGATYPIYGYVVGTLVSIYFLKDLEEMKEKARTYSLLLAGFSVFFFLFNLMQHYNMATMGEHLTRRIRERMLSKMLTFEVSWFDRDENSTGSLCSQLAKDANMVRSLVGDRMSLIIQTLSAVTIAITMGLLIAWRLAMVILCVQPVVIISLYVRFVILKKISKKSFKAQLESSNLVAEAITNLRTIKAFSSENRILKLFESAQAIPRRVNIGHSWVAGAGLGISQCIPICSAGLSFWYGSLLVSRHHITAKDIFQTLPIVMGTGRLIAEAGALTSDFSKGASTITSIFSILNRTTLIEPENPEGRHAEALNGDIELINVVYAYPSRPNVPVLRRFSLNIKAGHSTALVGPSGSGKSTIIGLIERFYDPLQGVVRVDGEDIKSYKLRSLRRHMALVGQEPVLFAGTIEDNIAYGMDEGVSNTEIEAAAKAANAHDFICNLPHGYQTPCGELGKQLSGGQKQRIAIARAILCNPVILLLDEATSALDVQSEMVVQEALERVMVGRTTVVVAHRLSTIKDCDVIAVVERGVLVEKGTHASLMKKGPTGKYYGLFSPNGK</sequence>
<evidence type="ECO:0000256" key="3">
    <source>
        <dbReference type="ARBA" id="ARBA00022448"/>
    </source>
</evidence>
<feature type="transmembrane region" description="Helical" evidence="12">
    <location>
        <begin position="733"/>
        <end position="751"/>
    </location>
</feature>
<dbReference type="InterPro" id="IPR011527">
    <property type="entry name" value="ABC1_TM_dom"/>
</dbReference>
<dbReference type="SMART" id="SM00382">
    <property type="entry name" value="AAA"/>
    <property type="match status" value="2"/>
</dbReference>
<dbReference type="PROSITE" id="PS50929">
    <property type="entry name" value="ABC_TM1F"/>
    <property type="match status" value="2"/>
</dbReference>
<evidence type="ECO:0000256" key="11">
    <source>
        <dbReference type="ARBA" id="ARBA00062948"/>
    </source>
</evidence>
<keyword evidence="8 12" id="KW-1133">Transmembrane helix</keyword>
<evidence type="ECO:0000256" key="9">
    <source>
        <dbReference type="ARBA" id="ARBA00023136"/>
    </source>
</evidence>
<organism evidence="15 16">
    <name type="scientific">Dendrobium nobile</name>
    <name type="common">Orchid</name>
    <dbReference type="NCBI Taxonomy" id="94219"/>
    <lineage>
        <taxon>Eukaryota</taxon>
        <taxon>Viridiplantae</taxon>
        <taxon>Streptophyta</taxon>
        <taxon>Embryophyta</taxon>
        <taxon>Tracheophyta</taxon>
        <taxon>Spermatophyta</taxon>
        <taxon>Magnoliopsida</taxon>
        <taxon>Liliopsida</taxon>
        <taxon>Asparagales</taxon>
        <taxon>Orchidaceae</taxon>
        <taxon>Epidendroideae</taxon>
        <taxon>Malaxideae</taxon>
        <taxon>Dendrobiinae</taxon>
        <taxon>Dendrobium</taxon>
    </lineage>
</organism>
<gene>
    <name evidence="15" type="ORF">KFK09_002020</name>
</gene>
<dbReference type="CDD" id="cd18578">
    <property type="entry name" value="ABC_6TM_Pgp_ABCB1_D2_like"/>
    <property type="match status" value="1"/>
</dbReference>
<dbReference type="PANTHER" id="PTHR45136">
    <property type="entry name" value="ABC TRANSPORTER DOMAIN-CONTAINING PROTEIN"/>
    <property type="match status" value="1"/>
</dbReference>
<keyword evidence="7" id="KW-0067">ATP-binding</keyword>
<feature type="transmembrane region" description="Helical" evidence="12">
    <location>
        <begin position="838"/>
        <end position="857"/>
    </location>
</feature>
<feature type="domain" description="ABC transmembrane type-1" evidence="14">
    <location>
        <begin position="692"/>
        <end position="979"/>
    </location>
</feature>
<dbReference type="CDD" id="cd18577">
    <property type="entry name" value="ABC_6TM_Pgp_ABCB1_D1_like"/>
    <property type="match status" value="1"/>
</dbReference>
<evidence type="ECO:0000256" key="6">
    <source>
        <dbReference type="ARBA" id="ARBA00022741"/>
    </source>
</evidence>
<keyword evidence="3" id="KW-0813">Transport</keyword>
<dbReference type="GO" id="GO:0016887">
    <property type="term" value="F:ATP hydrolysis activity"/>
    <property type="evidence" value="ECO:0007669"/>
    <property type="project" value="InterPro"/>
</dbReference>
<dbReference type="PROSITE" id="PS50893">
    <property type="entry name" value="ABC_TRANSPORTER_2"/>
    <property type="match status" value="2"/>
</dbReference>
<feature type="transmembrane region" description="Helical" evidence="12">
    <location>
        <begin position="299"/>
        <end position="319"/>
    </location>
</feature>
<feature type="domain" description="ABC transmembrane type-1" evidence="14">
    <location>
        <begin position="39"/>
        <end position="316"/>
    </location>
</feature>
<feature type="domain" description="ABC transporter" evidence="13">
    <location>
        <begin position="362"/>
        <end position="598"/>
    </location>
</feature>
<evidence type="ECO:0000259" key="13">
    <source>
        <dbReference type="PROSITE" id="PS50893"/>
    </source>
</evidence>
<keyword evidence="5" id="KW-0677">Repeat</keyword>
<evidence type="ECO:0000256" key="1">
    <source>
        <dbReference type="ARBA" id="ARBA00004651"/>
    </source>
</evidence>
<evidence type="ECO:0000256" key="5">
    <source>
        <dbReference type="ARBA" id="ARBA00022737"/>
    </source>
</evidence>
<evidence type="ECO:0000256" key="7">
    <source>
        <dbReference type="ARBA" id="ARBA00022840"/>
    </source>
</evidence>
<name>A0A8T3C6L3_DENNO</name>
<dbReference type="InterPro" id="IPR027417">
    <property type="entry name" value="P-loop_NTPase"/>
</dbReference>
<keyword evidence="16" id="KW-1185">Reference proteome</keyword>
<feature type="domain" description="ABC transporter" evidence="13">
    <location>
        <begin position="1014"/>
        <end position="1251"/>
    </location>
</feature>
<proteinExistence type="inferred from homology"/>
<dbReference type="PANTHER" id="PTHR45136:SF2">
    <property type="entry name" value="ABC TRANSPORTER DOMAIN-CONTAINING PROTEIN"/>
    <property type="match status" value="1"/>
</dbReference>
<accession>A0A8T3C6L3</accession>
<dbReference type="EMBL" id="JAGYWB010000002">
    <property type="protein sequence ID" value="KAI0529470.1"/>
    <property type="molecule type" value="Genomic_DNA"/>
</dbReference>
<evidence type="ECO:0000256" key="8">
    <source>
        <dbReference type="ARBA" id="ARBA00022989"/>
    </source>
</evidence>
<comment type="similarity">
    <text evidence="2">Belongs to the ABC transporter superfamily. ABCB family. Multidrug resistance exporter (TC 3.A.1.201) subfamily.</text>
</comment>
<protein>
    <submittedName>
        <fullName evidence="15">Uncharacterized protein</fullName>
    </submittedName>
</protein>
<dbReference type="OrthoDB" id="6500128at2759"/>
<dbReference type="Gene3D" id="1.20.1560.10">
    <property type="entry name" value="ABC transporter type 1, transmembrane domain"/>
    <property type="match status" value="2"/>
</dbReference>
<feature type="transmembrane region" description="Helical" evidence="12">
    <location>
        <begin position="164"/>
        <end position="183"/>
    </location>
</feature>
<dbReference type="SUPFAM" id="SSF90123">
    <property type="entry name" value="ABC transporter transmembrane region"/>
    <property type="match status" value="2"/>
</dbReference>
<keyword evidence="9 12" id="KW-0472">Membrane</keyword>
<keyword evidence="6" id="KW-0547">Nucleotide-binding</keyword>
<dbReference type="AlphaFoldDB" id="A0A8T3C6L3"/>
<dbReference type="CDD" id="cd03249">
    <property type="entry name" value="ABC_MTABC3_MDL1_MDL2"/>
    <property type="match status" value="2"/>
</dbReference>
<reference evidence="15" key="1">
    <citation type="journal article" date="2022" name="Front. Genet.">
        <title>Chromosome-Scale Assembly of the Dendrobium nobile Genome Provides Insights Into the Molecular Mechanism of the Biosynthesis of the Medicinal Active Ingredient of Dendrobium.</title>
        <authorList>
            <person name="Xu Q."/>
            <person name="Niu S.-C."/>
            <person name="Li K.-L."/>
            <person name="Zheng P.-J."/>
            <person name="Zhang X.-J."/>
            <person name="Jia Y."/>
            <person name="Liu Y."/>
            <person name="Niu Y.-X."/>
            <person name="Yu L.-H."/>
            <person name="Chen D.-F."/>
            <person name="Zhang G.-Q."/>
        </authorList>
    </citation>
    <scope>NUCLEOTIDE SEQUENCE</scope>
    <source>
        <tissue evidence="15">Leaf</tissue>
    </source>
</reference>
<feature type="transmembrane region" description="Helical" evidence="12">
    <location>
        <begin position="812"/>
        <end position="832"/>
    </location>
</feature>
<comment type="caution">
    <text evidence="15">The sequence shown here is derived from an EMBL/GenBank/DDBJ whole genome shotgun (WGS) entry which is preliminary data.</text>
</comment>
<dbReference type="SUPFAM" id="SSF52540">
    <property type="entry name" value="P-loop containing nucleoside triphosphate hydrolases"/>
    <property type="match status" value="2"/>
</dbReference>
<dbReference type="InterPro" id="IPR003439">
    <property type="entry name" value="ABC_transporter-like_ATP-bd"/>
</dbReference>
<dbReference type="GO" id="GO:0005886">
    <property type="term" value="C:plasma membrane"/>
    <property type="evidence" value="ECO:0007669"/>
    <property type="project" value="UniProtKB-SubCell"/>
</dbReference>
<feature type="transmembrane region" description="Helical" evidence="12">
    <location>
        <begin position="85"/>
        <end position="105"/>
    </location>
</feature>
<feature type="transmembrane region" description="Helical" evidence="12">
    <location>
        <begin position="189"/>
        <end position="208"/>
    </location>
</feature>
<comment type="subunit">
    <text evidence="11">Interacts with 1-naphthylphthalamic acid (NPA).</text>
</comment>
<keyword evidence="10" id="KW-0325">Glycoprotein</keyword>
<dbReference type="GO" id="GO:0140359">
    <property type="term" value="F:ABC-type transporter activity"/>
    <property type="evidence" value="ECO:0007669"/>
    <property type="project" value="InterPro"/>
</dbReference>
<evidence type="ECO:0000256" key="12">
    <source>
        <dbReference type="SAM" id="Phobius"/>
    </source>
</evidence>
<feature type="transmembrane region" description="Helical" evidence="12">
    <location>
        <begin position="267"/>
        <end position="287"/>
    </location>
</feature>